<dbReference type="PANTHER" id="PTHR23290">
    <property type="entry name" value="RRNA N6-ADENOSINE-METHYLTRANSFERASE METTL5"/>
    <property type="match status" value="1"/>
</dbReference>
<dbReference type="CDD" id="cd02440">
    <property type="entry name" value="AdoMet_MTases"/>
    <property type="match status" value="1"/>
</dbReference>
<evidence type="ECO:0008006" key="2">
    <source>
        <dbReference type="Google" id="ProtNLM"/>
    </source>
</evidence>
<evidence type="ECO:0000313" key="1">
    <source>
        <dbReference type="EMBL" id="KKM66484.1"/>
    </source>
</evidence>
<proteinExistence type="predicted"/>
<organism evidence="1">
    <name type="scientific">marine sediment metagenome</name>
    <dbReference type="NCBI Taxonomy" id="412755"/>
    <lineage>
        <taxon>unclassified sequences</taxon>
        <taxon>metagenomes</taxon>
        <taxon>ecological metagenomes</taxon>
    </lineage>
</organism>
<dbReference type="SUPFAM" id="SSF53335">
    <property type="entry name" value="S-adenosyl-L-methionine-dependent methyltransferases"/>
    <property type="match status" value="1"/>
</dbReference>
<comment type="caution">
    <text evidence="1">The sequence shown here is derived from an EMBL/GenBank/DDBJ whole genome shotgun (WGS) entry which is preliminary data.</text>
</comment>
<sequence>MKISKKNLISIIQNTETYSNPKIELEQYCINATCAVDIIYYAGFEYNDINEAIVIDLGAGTGRLSIASALLNACYVLSIDIDITAINILKKKADDLNKLFSTDFWTPRKIDMILWSIR</sequence>
<dbReference type="GO" id="GO:0016740">
    <property type="term" value="F:transferase activity"/>
    <property type="evidence" value="ECO:0007669"/>
    <property type="project" value="TreeGrafter"/>
</dbReference>
<dbReference type="PANTHER" id="PTHR23290:SF0">
    <property type="entry name" value="RRNA N6-ADENOSINE-METHYLTRANSFERASE METTL5"/>
    <property type="match status" value="1"/>
</dbReference>
<name>A0A0F9J9K9_9ZZZZ</name>
<reference evidence="1" key="1">
    <citation type="journal article" date="2015" name="Nature">
        <title>Complex archaea that bridge the gap between prokaryotes and eukaryotes.</title>
        <authorList>
            <person name="Spang A."/>
            <person name="Saw J.H."/>
            <person name="Jorgensen S.L."/>
            <person name="Zaremba-Niedzwiedzka K."/>
            <person name="Martijn J."/>
            <person name="Lind A.E."/>
            <person name="van Eijk R."/>
            <person name="Schleper C."/>
            <person name="Guy L."/>
            <person name="Ettema T.J."/>
        </authorList>
    </citation>
    <scope>NUCLEOTIDE SEQUENCE</scope>
</reference>
<accession>A0A0F9J9K9</accession>
<dbReference type="AlphaFoldDB" id="A0A0F9J9K9"/>
<gene>
    <name evidence="1" type="ORF">LCGC14_1480790</name>
</gene>
<dbReference type="Pfam" id="PF06325">
    <property type="entry name" value="PrmA"/>
    <property type="match status" value="1"/>
</dbReference>
<protein>
    <recommendedName>
        <fullName evidence="2">Methyltransferase domain-containing protein</fullName>
    </recommendedName>
</protein>
<dbReference type="InterPro" id="IPR051720">
    <property type="entry name" value="rRNA_MeTrfase/Polyamine_Synth"/>
</dbReference>
<dbReference type="Gene3D" id="3.40.50.150">
    <property type="entry name" value="Vaccinia Virus protein VP39"/>
    <property type="match status" value="1"/>
</dbReference>
<dbReference type="InterPro" id="IPR029063">
    <property type="entry name" value="SAM-dependent_MTases_sf"/>
</dbReference>
<dbReference type="EMBL" id="LAZR01010523">
    <property type="protein sequence ID" value="KKM66484.1"/>
    <property type="molecule type" value="Genomic_DNA"/>
</dbReference>